<protein>
    <recommendedName>
        <fullName evidence="4">DUF742 domain-containing protein</fullName>
    </recommendedName>
</protein>
<evidence type="ECO:0008006" key="4">
    <source>
        <dbReference type="Google" id="ProtNLM"/>
    </source>
</evidence>
<dbReference type="EMBL" id="JACHMH010000001">
    <property type="protein sequence ID" value="MBB4678559.1"/>
    <property type="molecule type" value="Genomic_DNA"/>
</dbReference>
<dbReference type="PANTHER" id="PTHR36221:SF1">
    <property type="entry name" value="DUF742 DOMAIN-CONTAINING PROTEIN"/>
    <property type="match status" value="1"/>
</dbReference>
<name>A0A7W7CFG9_9PSEU</name>
<keyword evidence="3" id="KW-1185">Reference proteome</keyword>
<dbReference type="AlphaFoldDB" id="A0A7W7CFG9"/>
<dbReference type="RefSeq" id="WP_185004378.1">
    <property type="nucleotide sequence ID" value="NZ_BAAAUI010000036.1"/>
</dbReference>
<evidence type="ECO:0000313" key="2">
    <source>
        <dbReference type="EMBL" id="MBB4678559.1"/>
    </source>
</evidence>
<dbReference type="Pfam" id="PF05331">
    <property type="entry name" value="DUF742"/>
    <property type="match status" value="1"/>
</dbReference>
<accession>A0A7W7CFG9</accession>
<organism evidence="2 3">
    <name type="scientific">Crossiella cryophila</name>
    <dbReference type="NCBI Taxonomy" id="43355"/>
    <lineage>
        <taxon>Bacteria</taxon>
        <taxon>Bacillati</taxon>
        <taxon>Actinomycetota</taxon>
        <taxon>Actinomycetes</taxon>
        <taxon>Pseudonocardiales</taxon>
        <taxon>Pseudonocardiaceae</taxon>
        <taxon>Crossiella</taxon>
    </lineage>
</organism>
<reference evidence="2 3" key="1">
    <citation type="submission" date="2020-08" db="EMBL/GenBank/DDBJ databases">
        <title>Sequencing the genomes of 1000 actinobacteria strains.</title>
        <authorList>
            <person name="Klenk H.-P."/>
        </authorList>
    </citation>
    <scope>NUCLEOTIDE SEQUENCE [LARGE SCALE GENOMIC DNA]</scope>
    <source>
        <strain evidence="2 3">DSM 44230</strain>
    </source>
</reference>
<dbReference type="Proteomes" id="UP000533598">
    <property type="component" value="Unassembled WGS sequence"/>
</dbReference>
<proteinExistence type="predicted"/>
<evidence type="ECO:0000256" key="1">
    <source>
        <dbReference type="SAM" id="MobiDB-lite"/>
    </source>
</evidence>
<gene>
    <name evidence="2" type="ORF">HNR67_004677</name>
</gene>
<comment type="caution">
    <text evidence="2">The sequence shown here is derived from an EMBL/GenBank/DDBJ whole genome shotgun (WGS) entry which is preliminary data.</text>
</comment>
<feature type="compositionally biased region" description="Basic and acidic residues" evidence="1">
    <location>
        <begin position="31"/>
        <end position="42"/>
    </location>
</feature>
<dbReference type="PANTHER" id="PTHR36221">
    <property type="entry name" value="DUF742 DOMAIN-CONTAINING PROTEIN"/>
    <property type="match status" value="1"/>
</dbReference>
<dbReference type="InterPro" id="IPR007995">
    <property type="entry name" value="DUF742"/>
</dbReference>
<feature type="region of interest" description="Disordered" evidence="1">
    <location>
        <begin position="1"/>
        <end position="52"/>
    </location>
</feature>
<sequence>MRGGRAVAPPGERPDGMEPVRFGGWSDYGEWADHDFRDRSPSEEAGPGGGRPVVVEALTEVTPIRVPAETDAESGTRRSCRIAPAAEHEDGIRFEAGDLTLDLDRTAQLIRPYVRSGGRSESSHELEFETMIAAARPYATLPLREMSADERLVCRTCALPQSVAEIAVAIEAPLGLARTIISDGIDKGYLLVHSISGPTTGGLPSLELLRRLYAGLARLI</sequence>
<evidence type="ECO:0000313" key="3">
    <source>
        <dbReference type="Proteomes" id="UP000533598"/>
    </source>
</evidence>